<dbReference type="EMBL" id="MFDM01000020">
    <property type="protein sequence ID" value="OGE42847.1"/>
    <property type="molecule type" value="Genomic_DNA"/>
</dbReference>
<dbReference type="AlphaFoldDB" id="A0A1F5KPG5"/>
<protein>
    <submittedName>
        <fullName evidence="1">Uncharacterized protein</fullName>
    </submittedName>
</protein>
<accession>A0A1F5KPG5</accession>
<proteinExistence type="predicted"/>
<dbReference type="Proteomes" id="UP000178565">
    <property type="component" value="Unassembled WGS sequence"/>
</dbReference>
<name>A0A1F5KPG5_9BACT</name>
<sequence length="196" mass="22502">MEITKYNLQQMSPYAEIASKKISYIHDPELLSHNTSARRLPDILREGIIARKFAERIRKKDYVSQFGNQVSEEHISVTMAQEAIFGVDEILIFIKTTRPAIPIHHEGYKGELWKELLIKHRVSPREFVGIGLRKDSAYEFLARDILYLCGITWANNPENSVPVFECDLGNQVFHILPGLSQAPGLRILWPPYDTLV</sequence>
<reference evidence="1 2" key="1">
    <citation type="journal article" date="2016" name="Nat. Commun.">
        <title>Thousands of microbial genomes shed light on interconnected biogeochemical processes in an aquifer system.</title>
        <authorList>
            <person name="Anantharaman K."/>
            <person name="Brown C.T."/>
            <person name="Hug L.A."/>
            <person name="Sharon I."/>
            <person name="Castelle C.J."/>
            <person name="Probst A.J."/>
            <person name="Thomas B.C."/>
            <person name="Singh A."/>
            <person name="Wilkins M.J."/>
            <person name="Karaoz U."/>
            <person name="Brodie E.L."/>
            <person name="Williams K.H."/>
            <person name="Hubbard S.S."/>
            <person name="Banfield J.F."/>
        </authorList>
    </citation>
    <scope>NUCLEOTIDE SEQUENCE [LARGE SCALE GENOMIC DNA]</scope>
</reference>
<gene>
    <name evidence="1" type="ORF">A3B45_01235</name>
</gene>
<comment type="caution">
    <text evidence="1">The sequence shown here is derived from an EMBL/GenBank/DDBJ whole genome shotgun (WGS) entry which is preliminary data.</text>
</comment>
<evidence type="ECO:0000313" key="2">
    <source>
        <dbReference type="Proteomes" id="UP000178565"/>
    </source>
</evidence>
<evidence type="ECO:0000313" key="1">
    <source>
        <dbReference type="EMBL" id="OGE42847.1"/>
    </source>
</evidence>
<organism evidence="1 2">
    <name type="scientific">Candidatus Daviesbacteria bacterium RIFCSPLOWO2_01_FULL_39_12</name>
    <dbReference type="NCBI Taxonomy" id="1797785"/>
    <lineage>
        <taxon>Bacteria</taxon>
        <taxon>Candidatus Daviesiibacteriota</taxon>
    </lineage>
</organism>